<proteinExistence type="predicted"/>
<dbReference type="SUPFAM" id="SSF81383">
    <property type="entry name" value="F-box domain"/>
    <property type="match status" value="1"/>
</dbReference>
<accession>A0A0C2Y685</accession>
<dbReference type="Proteomes" id="UP000053424">
    <property type="component" value="Unassembled WGS sequence"/>
</dbReference>
<evidence type="ECO:0000313" key="2">
    <source>
        <dbReference type="EMBL" id="KIM45373.1"/>
    </source>
</evidence>
<feature type="domain" description="F-box" evidence="1">
    <location>
        <begin position="81"/>
        <end position="133"/>
    </location>
</feature>
<keyword evidence="3" id="KW-1185">Reference proteome</keyword>
<sequence length="646" mass="73882">MKRSHLRLSDVLVRGSHRKSLASPVPSLLRSNDPPSEEELSLVQKAIGSAEASLKGNNGRDSELLIDFVRTHKAILASARRLPTELMVEIFRYYIENMEHSDLSEYTLPWALAHVCRRWRQVAINTPMLWKSLPPIRLVGGMQKTELKRHIVRLSTLLERSSTEPISFFLSKSLTPQLDDAILALLFEHSERWERISLDISEDVCAHFARVKGRLSSLSSLTLRIHREGRLHVDMFEIAPKLRDVNLASDPWSGVFRLPWSQLTDFTDETTGFDCLTTVLSSSAARLRSLKFIANYSWIIPGHPSDANPTTLPVLKSLYLQTPKRTDLRTLLNRFTAPALQDLGLRLFGPHTYIPEIRDLINRSGCSNSLRTLMLHTDETLWVDSVFKLVPFLTALDINEPELGLIEAISRLAMPAKSASSRSCQWELLPFLETLTIRLGPSYGHHSALNHLAHLRCDLAFDSNIQPQVKACSRTTTFRLASLPTENSSQTHAPWYNFAHFYPHLLGVGAEENDAPRVILVDNQLTDIKFNIGDTQISRKDRMARLARLIERFVGLLESFELSQENISYFYLKRIDWILQYLLERDIPMPTKIKISKRLEALFTRWGTVLETMAPNMKWGWQEGGYLAYIPENMSKLPSYQFFLWN</sequence>
<reference evidence="2 3" key="1">
    <citation type="submission" date="2014-04" db="EMBL/GenBank/DDBJ databases">
        <authorList>
            <consortium name="DOE Joint Genome Institute"/>
            <person name="Kuo A."/>
            <person name="Gay G."/>
            <person name="Dore J."/>
            <person name="Kohler A."/>
            <person name="Nagy L.G."/>
            <person name="Floudas D."/>
            <person name="Copeland A."/>
            <person name="Barry K.W."/>
            <person name="Cichocki N."/>
            <person name="Veneault-Fourrey C."/>
            <person name="LaButti K."/>
            <person name="Lindquist E.A."/>
            <person name="Lipzen A."/>
            <person name="Lundell T."/>
            <person name="Morin E."/>
            <person name="Murat C."/>
            <person name="Sun H."/>
            <person name="Tunlid A."/>
            <person name="Henrissat B."/>
            <person name="Grigoriev I.V."/>
            <person name="Hibbett D.S."/>
            <person name="Martin F."/>
            <person name="Nordberg H.P."/>
            <person name="Cantor M.N."/>
            <person name="Hua S.X."/>
        </authorList>
    </citation>
    <scope>NUCLEOTIDE SEQUENCE [LARGE SCALE GENOMIC DNA]</scope>
    <source>
        <strain evidence="3">h7</strain>
    </source>
</reference>
<reference evidence="3" key="2">
    <citation type="submission" date="2015-01" db="EMBL/GenBank/DDBJ databases">
        <title>Evolutionary Origins and Diversification of the Mycorrhizal Mutualists.</title>
        <authorList>
            <consortium name="DOE Joint Genome Institute"/>
            <consortium name="Mycorrhizal Genomics Consortium"/>
            <person name="Kohler A."/>
            <person name="Kuo A."/>
            <person name="Nagy L.G."/>
            <person name="Floudas D."/>
            <person name="Copeland A."/>
            <person name="Barry K.W."/>
            <person name="Cichocki N."/>
            <person name="Veneault-Fourrey C."/>
            <person name="LaButti K."/>
            <person name="Lindquist E.A."/>
            <person name="Lipzen A."/>
            <person name="Lundell T."/>
            <person name="Morin E."/>
            <person name="Murat C."/>
            <person name="Riley R."/>
            <person name="Ohm R."/>
            <person name="Sun H."/>
            <person name="Tunlid A."/>
            <person name="Henrissat B."/>
            <person name="Grigoriev I.V."/>
            <person name="Hibbett D.S."/>
            <person name="Martin F."/>
        </authorList>
    </citation>
    <scope>NUCLEOTIDE SEQUENCE [LARGE SCALE GENOMIC DNA]</scope>
    <source>
        <strain evidence="3">h7</strain>
    </source>
</reference>
<evidence type="ECO:0000259" key="1">
    <source>
        <dbReference type="Pfam" id="PF12937"/>
    </source>
</evidence>
<dbReference type="AlphaFoldDB" id="A0A0C2Y685"/>
<dbReference type="HOGENOM" id="CLU_420359_0_0_1"/>
<gene>
    <name evidence="2" type="ORF">M413DRAFT_338931</name>
</gene>
<name>A0A0C2Y685_HEBCY</name>
<dbReference type="OrthoDB" id="3365698at2759"/>
<dbReference type="Gene3D" id="1.20.1280.50">
    <property type="match status" value="1"/>
</dbReference>
<protein>
    <recommendedName>
        <fullName evidence="1">F-box domain-containing protein</fullName>
    </recommendedName>
</protein>
<dbReference type="STRING" id="686832.A0A0C2Y685"/>
<dbReference type="InterPro" id="IPR036047">
    <property type="entry name" value="F-box-like_dom_sf"/>
</dbReference>
<dbReference type="EMBL" id="KN831772">
    <property type="protein sequence ID" value="KIM45373.1"/>
    <property type="molecule type" value="Genomic_DNA"/>
</dbReference>
<evidence type="ECO:0000313" key="3">
    <source>
        <dbReference type="Proteomes" id="UP000053424"/>
    </source>
</evidence>
<organism evidence="2 3">
    <name type="scientific">Hebeloma cylindrosporum</name>
    <dbReference type="NCBI Taxonomy" id="76867"/>
    <lineage>
        <taxon>Eukaryota</taxon>
        <taxon>Fungi</taxon>
        <taxon>Dikarya</taxon>
        <taxon>Basidiomycota</taxon>
        <taxon>Agaricomycotina</taxon>
        <taxon>Agaricomycetes</taxon>
        <taxon>Agaricomycetidae</taxon>
        <taxon>Agaricales</taxon>
        <taxon>Agaricineae</taxon>
        <taxon>Hymenogastraceae</taxon>
        <taxon>Hebeloma</taxon>
    </lineage>
</organism>
<dbReference type="InterPro" id="IPR001810">
    <property type="entry name" value="F-box_dom"/>
</dbReference>
<dbReference type="Pfam" id="PF12937">
    <property type="entry name" value="F-box-like"/>
    <property type="match status" value="1"/>
</dbReference>